<dbReference type="AlphaFoldDB" id="A0A6A5XUT4"/>
<keyword evidence="3" id="KW-1185">Reference proteome</keyword>
<name>A0A6A5XUT4_9PLEO</name>
<accession>A0A6A5XUT4</accession>
<protein>
    <submittedName>
        <fullName evidence="2">Uncharacterized protein</fullName>
    </submittedName>
</protein>
<evidence type="ECO:0000313" key="3">
    <source>
        <dbReference type="Proteomes" id="UP000799778"/>
    </source>
</evidence>
<gene>
    <name evidence="2" type="ORF">BU24DRAFT_388069</name>
</gene>
<feature type="compositionally biased region" description="Polar residues" evidence="1">
    <location>
        <begin position="34"/>
        <end position="43"/>
    </location>
</feature>
<proteinExistence type="predicted"/>
<feature type="compositionally biased region" description="Basic and acidic residues" evidence="1">
    <location>
        <begin position="1"/>
        <end position="11"/>
    </location>
</feature>
<feature type="compositionally biased region" description="Polar residues" evidence="1">
    <location>
        <begin position="118"/>
        <end position="127"/>
    </location>
</feature>
<feature type="compositionally biased region" description="Basic and acidic residues" evidence="1">
    <location>
        <begin position="107"/>
        <end position="117"/>
    </location>
</feature>
<evidence type="ECO:0000313" key="2">
    <source>
        <dbReference type="EMBL" id="KAF2017105.1"/>
    </source>
</evidence>
<feature type="region of interest" description="Disordered" evidence="1">
    <location>
        <begin position="59"/>
        <end position="129"/>
    </location>
</feature>
<organism evidence="2 3">
    <name type="scientific">Aaosphaeria arxii CBS 175.79</name>
    <dbReference type="NCBI Taxonomy" id="1450172"/>
    <lineage>
        <taxon>Eukaryota</taxon>
        <taxon>Fungi</taxon>
        <taxon>Dikarya</taxon>
        <taxon>Ascomycota</taxon>
        <taxon>Pezizomycotina</taxon>
        <taxon>Dothideomycetes</taxon>
        <taxon>Pleosporomycetidae</taxon>
        <taxon>Pleosporales</taxon>
        <taxon>Pleosporales incertae sedis</taxon>
        <taxon>Aaosphaeria</taxon>
    </lineage>
</organism>
<feature type="compositionally biased region" description="Basic and acidic residues" evidence="1">
    <location>
        <begin position="59"/>
        <end position="99"/>
    </location>
</feature>
<feature type="region of interest" description="Disordered" evidence="1">
    <location>
        <begin position="1"/>
        <end position="45"/>
    </location>
</feature>
<dbReference type="Proteomes" id="UP000799778">
    <property type="component" value="Unassembled WGS sequence"/>
</dbReference>
<dbReference type="EMBL" id="ML978068">
    <property type="protein sequence ID" value="KAF2017105.1"/>
    <property type="molecule type" value="Genomic_DNA"/>
</dbReference>
<reference evidence="2" key="1">
    <citation type="journal article" date="2020" name="Stud. Mycol.">
        <title>101 Dothideomycetes genomes: a test case for predicting lifestyles and emergence of pathogens.</title>
        <authorList>
            <person name="Haridas S."/>
            <person name="Albert R."/>
            <person name="Binder M."/>
            <person name="Bloem J."/>
            <person name="Labutti K."/>
            <person name="Salamov A."/>
            <person name="Andreopoulos B."/>
            <person name="Baker S."/>
            <person name="Barry K."/>
            <person name="Bills G."/>
            <person name="Bluhm B."/>
            <person name="Cannon C."/>
            <person name="Castanera R."/>
            <person name="Culley D."/>
            <person name="Daum C."/>
            <person name="Ezra D."/>
            <person name="Gonzalez J."/>
            <person name="Henrissat B."/>
            <person name="Kuo A."/>
            <person name="Liang C."/>
            <person name="Lipzen A."/>
            <person name="Lutzoni F."/>
            <person name="Magnuson J."/>
            <person name="Mondo S."/>
            <person name="Nolan M."/>
            <person name="Ohm R."/>
            <person name="Pangilinan J."/>
            <person name="Park H.-J."/>
            <person name="Ramirez L."/>
            <person name="Alfaro M."/>
            <person name="Sun H."/>
            <person name="Tritt A."/>
            <person name="Yoshinaga Y."/>
            <person name="Zwiers L.-H."/>
            <person name="Turgeon B."/>
            <person name="Goodwin S."/>
            <person name="Spatafora J."/>
            <person name="Crous P."/>
            <person name="Grigoriev I."/>
        </authorList>
    </citation>
    <scope>NUCLEOTIDE SEQUENCE</scope>
    <source>
        <strain evidence="2">CBS 175.79</strain>
    </source>
</reference>
<dbReference type="RefSeq" id="XP_033385444.1">
    <property type="nucleotide sequence ID" value="XM_033524998.1"/>
</dbReference>
<dbReference type="GeneID" id="54282395"/>
<dbReference type="OrthoDB" id="5328813at2759"/>
<evidence type="ECO:0000256" key="1">
    <source>
        <dbReference type="SAM" id="MobiDB-lite"/>
    </source>
</evidence>
<sequence>MLRSRSTKDPDPISPHPAADEQDRDETTAEHTTPESIASSQDTRAIDRIAELEKALAFAKEEQDRLREQLEKARHHDETYRETIEEHPNSLQPTDRRSLEQISIGRRSIEDHRDHLNKSSPHRSTSSYRDHDLLDETHTFQGQVAGLQYPQHDARRSADFQTPSRTSIEWQELTSRLHNTEKESQQRLQQLLDLKHSISAMTRVDNQVTDSDFTERVDQLYHRIREFVVSNYRPLVSNAIMPIFREAIYVGLPETGPLSAARQLASCICSNTAEYHEWRRATVRALEKSTGEPTLRQERQNIVHRIANNIQHQLFTLTSMNLTPQAETTLHSIILAAADLQHLLLMQKAQYAVLFFRSQDGKAQPFDGQRMEDVNNFDALDEDGDVFLDRRFAFCVFPCLEKFGDEFGDRPDISNVLLPARVCCGVG</sequence>
<feature type="compositionally biased region" description="Basic and acidic residues" evidence="1">
    <location>
        <begin position="18"/>
        <end position="33"/>
    </location>
</feature>